<evidence type="ECO:0000256" key="5">
    <source>
        <dbReference type="ARBA" id="ARBA00022603"/>
    </source>
</evidence>
<dbReference type="SUPFAM" id="SSF54928">
    <property type="entry name" value="RNA-binding domain, RBD"/>
    <property type="match status" value="2"/>
</dbReference>
<feature type="domain" description="RRM" evidence="12">
    <location>
        <begin position="378"/>
        <end position="479"/>
    </location>
</feature>
<dbReference type="GO" id="GO:0005737">
    <property type="term" value="C:cytoplasm"/>
    <property type="evidence" value="ECO:0007669"/>
    <property type="project" value="UniProtKB-SubCell"/>
</dbReference>
<comment type="caution">
    <text evidence="13">The sequence shown here is derived from an EMBL/GenBank/DDBJ whole genome shotgun (WGS) entry which is preliminary data.</text>
</comment>
<evidence type="ECO:0000256" key="4">
    <source>
        <dbReference type="ARBA" id="ARBA00022490"/>
    </source>
</evidence>
<protein>
    <recommendedName>
        <fullName evidence="3">protein-histidine N-methyltransferase</fullName>
        <ecNumber evidence="3">2.1.1.85</ecNumber>
    </recommendedName>
</protein>
<evidence type="ECO:0000256" key="11">
    <source>
        <dbReference type="SAM" id="MobiDB-lite"/>
    </source>
</evidence>
<evidence type="ECO:0000256" key="9">
    <source>
        <dbReference type="ARBA" id="ARBA00038126"/>
    </source>
</evidence>
<keyword evidence="10" id="KW-0694">RNA-binding</keyword>
<dbReference type="InterPro" id="IPR012677">
    <property type="entry name" value="Nucleotide-bd_a/b_plait_sf"/>
</dbReference>
<evidence type="ECO:0000256" key="10">
    <source>
        <dbReference type="PROSITE-ProRule" id="PRU00176"/>
    </source>
</evidence>
<feature type="compositionally biased region" description="Basic and acidic residues" evidence="11">
    <location>
        <begin position="118"/>
        <end position="163"/>
    </location>
</feature>
<dbReference type="PANTHER" id="PTHR14614:SF39">
    <property type="entry name" value="HISTIDINE PROTEIN METHYLTRANSFERASE 1 HOMOLOG"/>
    <property type="match status" value="1"/>
</dbReference>
<comment type="similarity">
    <text evidence="9">Belongs to the methyltransferase superfamily. METTL18 family.</text>
</comment>
<evidence type="ECO:0000256" key="1">
    <source>
        <dbReference type="ARBA" id="ARBA00004123"/>
    </source>
</evidence>
<sequence>MGKRIRNESTSGGEKANGKKSADKSIFTDNKAVDPTLALLFASSAGPVQAPPKSRYQEAPLPRRNVESQEGELSEVSDDDENAEDVEMSEGDDDLSSIDGDLEDAEISGLSAEDDDNNDIHDEVPELDKFIEAKNEKPERKRKRKTDEPDLEGKYLEKLAREEEKEEEERQAERRLKRQKLAAEQKPVSDEHMEKDDSDEEDEEDAKSDSEAEAEDDTEESGSEETSHKRKTPSDVPLHESLVPDKDAVELEKASRTIFLGNVASSTISSKADKKILMSHLSSFIDDLPPPPAGKPSHKLESLRFRSTAYATAALPKKAAFAKKDIMTATTKSTNAYAVYSTAFAAREAVKKLNGTIVLDRHLRVDGVAHPAKTDHRRCVFVGNLGFVDDESLLEQDGENSRKRSKIPSDIEEGLWRQFGKAGEVESVRVIRDEKTRVGKGFAYVQFTDANAVEAALLFNEKKYPPMLPRVLRVVRAKAQHKQVSSRPTARQPKSSKTSQIYNPKVDPNQASLQGRATKLLGKAGGAKFKKTGANDTTLGSRGDKQVSRNGEAKSGMAGIKAPESFVFEGYRASASKGKPKDLKLGGKGGGKKKGKPRTRSSNRGAEWKKRGSNIGESNTYENGNSLDFLSRIHILLNPDLKMSGFSFSFAGDDIEIDSTQDALPSVSNQVAETGTLAPRKSSGAFPVAGQPLLPPTYHTLEEFLKTLPSQIAYSTLVVKLDDGKEIGIPRRELWDVRAQLMAEDEGNGEGLLGLGNDDVKTGVYEGGFKSWESSVDLVKVLNGRSTVGEGRRRVLELGCGTALPSLAVFQWFLENTTSSTSGLELGLADYNPTVLQLVTLPNILLSWAQITNSESWEVEGELDIDEALISGFISALTSRNINISLFSGAWSPDFVSLVTEKLHVSCENTIIIGAETIYSPAALKAFAETLMSLLDLSTGSNKTALIGAKKVYFGVGGSIEDFIEDVTARGALVTQVREESDGVRRAVIEVGKAS</sequence>
<dbReference type="EC" id="2.1.1.85" evidence="3"/>
<evidence type="ECO:0000313" key="13">
    <source>
        <dbReference type="EMBL" id="TGO22520.1"/>
    </source>
</evidence>
<dbReference type="PROSITE" id="PS50102">
    <property type="entry name" value="RRM"/>
    <property type="match status" value="1"/>
</dbReference>
<feature type="region of interest" description="Disordered" evidence="11">
    <location>
        <begin position="479"/>
        <end position="558"/>
    </location>
</feature>
<keyword evidence="7" id="KW-0949">S-adenosyl-L-methionine</keyword>
<evidence type="ECO:0000256" key="8">
    <source>
        <dbReference type="ARBA" id="ARBA00023242"/>
    </source>
</evidence>
<dbReference type="InterPro" id="IPR019410">
    <property type="entry name" value="Methyltransf_16"/>
</dbReference>
<dbReference type="Gene3D" id="3.30.70.330">
    <property type="match status" value="2"/>
</dbReference>
<reference evidence="13 14" key="1">
    <citation type="submission" date="2017-12" db="EMBL/GenBank/DDBJ databases">
        <title>Comparative genomics of Botrytis spp.</title>
        <authorList>
            <person name="Valero-Jimenez C.A."/>
            <person name="Tapia P."/>
            <person name="Veloso J."/>
            <person name="Silva-Moreno E."/>
            <person name="Staats M."/>
            <person name="Valdes J.H."/>
            <person name="Van Kan J.A.L."/>
        </authorList>
    </citation>
    <scope>NUCLEOTIDE SEQUENCE [LARGE SCALE GENOMIC DNA]</scope>
    <source>
        <strain evidence="13 14">Bp0003</strain>
    </source>
</reference>
<dbReference type="AlphaFoldDB" id="A0A4Z1FG31"/>
<feature type="compositionally biased region" description="Basic and acidic residues" evidence="11">
    <location>
        <begin position="181"/>
        <end position="195"/>
    </location>
</feature>
<comment type="subcellular location">
    <subcellularLocation>
        <location evidence="2">Cytoplasm</location>
    </subcellularLocation>
    <subcellularLocation>
        <location evidence="1">Nucleus</location>
    </subcellularLocation>
</comment>
<organism evidence="13 14">
    <name type="scientific">Botrytis paeoniae</name>
    <dbReference type="NCBI Taxonomy" id="278948"/>
    <lineage>
        <taxon>Eukaryota</taxon>
        <taxon>Fungi</taxon>
        <taxon>Dikarya</taxon>
        <taxon>Ascomycota</taxon>
        <taxon>Pezizomycotina</taxon>
        <taxon>Leotiomycetes</taxon>
        <taxon>Helotiales</taxon>
        <taxon>Sclerotiniaceae</taxon>
        <taxon>Botrytis</taxon>
    </lineage>
</organism>
<accession>A0A4Z1FG31</accession>
<gene>
    <name evidence="13" type="ORF">BPAE_0164g00070</name>
</gene>
<keyword evidence="6" id="KW-0808">Transferase</keyword>
<dbReference type="SMART" id="SM00360">
    <property type="entry name" value="RRM"/>
    <property type="match status" value="2"/>
</dbReference>
<proteinExistence type="inferred from homology"/>
<evidence type="ECO:0000313" key="14">
    <source>
        <dbReference type="Proteomes" id="UP000297910"/>
    </source>
</evidence>
<feature type="compositionally biased region" description="Acidic residues" evidence="11">
    <location>
        <begin position="196"/>
        <end position="223"/>
    </location>
</feature>
<dbReference type="GO" id="GO:0032259">
    <property type="term" value="P:methylation"/>
    <property type="evidence" value="ECO:0007669"/>
    <property type="project" value="UniProtKB-KW"/>
</dbReference>
<evidence type="ECO:0000256" key="2">
    <source>
        <dbReference type="ARBA" id="ARBA00004496"/>
    </source>
</evidence>
<evidence type="ECO:0000256" key="6">
    <source>
        <dbReference type="ARBA" id="ARBA00022679"/>
    </source>
</evidence>
<feature type="region of interest" description="Disordered" evidence="11">
    <location>
        <begin position="576"/>
        <end position="621"/>
    </location>
</feature>
<dbReference type="GO" id="GO:0018064">
    <property type="term" value="F:protein-L-histidine N-tele-methyltransferase activity"/>
    <property type="evidence" value="ECO:0007669"/>
    <property type="project" value="UniProtKB-EC"/>
</dbReference>
<feature type="compositionally biased region" description="Acidic residues" evidence="11">
    <location>
        <begin position="69"/>
        <end position="117"/>
    </location>
</feature>
<feature type="region of interest" description="Disordered" evidence="11">
    <location>
        <begin position="1"/>
        <end position="27"/>
    </location>
</feature>
<name>A0A4Z1FG31_9HELO</name>
<evidence type="ECO:0000256" key="3">
    <source>
        <dbReference type="ARBA" id="ARBA00012533"/>
    </source>
</evidence>
<keyword evidence="14" id="KW-1185">Reference proteome</keyword>
<feature type="compositionally biased region" description="Basic residues" evidence="11">
    <location>
        <begin position="590"/>
        <end position="601"/>
    </location>
</feature>
<dbReference type="PANTHER" id="PTHR14614">
    <property type="entry name" value="HEPATOCELLULAR CARCINOMA-ASSOCIATED ANTIGEN"/>
    <property type="match status" value="1"/>
</dbReference>
<keyword evidence="8" id="KW-0539">Nucleus</keyword>
<dbReference type="InterPro" id="IPR029063">
    <property type="entry name" value="SAM-dependent_MTases_sf"/>
</dbReference>
<dbReference type="Gene3D" id="3.40.50.150">
    <property type="entry name" value="Vaccinia Virus protein VP39"/>
    <property type="match status" value="1"/>
</dbReference>
<keyword evidence="4" id="KW-0963">Cytoplasm</keyword>
<keyword evidence="5" id="KW-0489">Methyltransferase</keyword>
<dbReference type="InterPro" id="IPR000504">
    <property type="entry name" value="RRM_dom"/>
</dbReference>
<feature type="compositionally biased region" description="Polar residues" evidence="11">
    <location>
        <begin position="482"/>
        <end position="502"/>
    </location>
</feature>
<dbReference type="InterPro" id="IPR035979">
    <property type="entry name" value="RBD_domain_sf"/>
</dbReference>
<evidence type="ECO:0000259" key="12">
    <source>
        <dbReference type="PROSITE" id="PS50102"/>
    </source>
</evidence>
<dbReference type="EMBL" id="PQXI01000164">
    <property type="protein sequence ID" value="TGO22520.1"/>
    <property type="molecule type" value="Genomic_DNA"/>
</dbReference>
<dbReference type="GO" id="GO:0005634">
    <property type="term" value="C:nucleus"/>
    <property type="evidence" value="ECO:0007669"/>
    <property type="project" value="UniProtKB-SubCell"/>
</dbReference>
<dbReference type="Pfam" id="PF00076">
    <property type="entry name" value="RRM_1"/>
    <property type="match status" value="1"/>
</dbReference>
<evidence type="ECO:0000256" key="7">
    <source>
        <dbReference type="ARBA" id="ARBA00022691"/>
    </source>
</evidence>
<dbReference type="Proteomes" id="UP000297910">
    <property type="component" value="Unassembled WGS sequence"/>
</dbReference>
<dbReference type="GO" id="GO:0003723">
    <property type="term" value="F:RNA binding"/>
    <property type="evidence" value="ECO:0007669"/>
    <property type="project" value="UniProtKB-UniRule"/>
</dbReference>
<feature type="region of interest" description="Disordered" evidence="11">
    <location>
        <begin position="43"/>
        <end position="243"/>
    </location>
</feature>